<dbReference type="RefSeq" id="WP_095129835.1">
    <property type="nucleotide sequence ID" value="NZ_NIBG01000001.1"/>
</dbReference>
<keyword evidence="1" id="KW-0812">Transmembrane</keyword>
<keyword evidence="1" id="KW-1133">Transmembrane helix</keyword>
<evidence type="ECO:0000256" key="1">
    <source>
        <dbReference type="SAM" id="Phobius"/>
    </source>
</evidence>
<dbReference type="OrthoDB" id="1955557at2"/>
<name>A0A267MNE8_9FIRM</name>
<evidence type="ECO:0000313" key="2">
    <source>
        <dbReference type="EMBL" id="PAB60922.1"/>
    </source>
</evidence>
<comment type="caution">
    <text evidence="2">The sequence shown here is derived from an EMBL/GenBank/DDBJ whole genome shotgun (WGS) entry which is preliminary data.</text>
</comment>
<protein>
    <recommendedName>
        <fullName evidence="4">YtxH domain-containing protein</fullName>
    </recommendedName>
</protein>
<organism evidence="2 3">
    <name type="scientific">Anaeromicrobium sediminis</name>
    <dbReference type="NCBI Taxonomy" id="1478221"/>
    <lineage>
        <taxon>Bacteria</taxon>
        <taxon>Bacillati</taxon>
        <taxon>Bacillota</taxon>
        <taxon>Clostridia</taxon>
        <taxon>Peptostreptococcales</taxon>
        <taxon>Thermotaleaceae</taxon>
        <taxon>Anaeromicrobium</taxon>
    </lineage>
</organism>
<sequence>MRNKFMYGIIAGGMIGMATSAYMSNSMSPRQRRKLMRRGHKLMRRSHNAINKANDMVDVVRNIL</sequence>
<gene>
    <name evidence="2" type="ORF">CCE28_00365</name>
</gene>
<keyword evidence="3" id="KW-1185">Reference proteome</keyword>
<dbReference type="Proteomes" id="UP000216024">
    <property type="component" value="Unassembled WGS sequence"/>
</dbReference>
<evidence type="ECO:0008006" key="4">
    <source>
        <dbReference type="Google" id="ProtNLM"/>
    </source>
</evidence>
<feature type="transmembrane region" description="Helical" evidence="1">
    <location>
        <begin position="6"/>
        <end position="24"/>
    </location>
</feature>
<dbReference type="AlphaFoldDB" id="A0A267MNE8"/>
<proteinExistence type="predicted"/>
<keyword evidence="1" id="KW-0472">Membrane</keyword>
<accession>A0A267MNE8</accession>
<reference evidence="2 3" key="1">
    <citation type="submission" date="2017-06" db="EMBL/GenBank/DDBJ databases">
        <title>Draft genome sequence of anaerobic fermentative bacterium Anaeromicrobium sediminis DY2726D isolated from West Pacific Ocean sediments.</title>
        <authorList>
            <person name="Zeng X."/>
        </authorList>
    </citation>
    <scope>NUCLEOTIDE SEQUENCE [LARGE SCALE GENOMIC DNA]</scope>
    <source>
        <strain evidence="2 3">DY2726D</strain>
    </source>
</reference>
<dbReference type="EMBL" id="NIBG01000001">
    <property type="protein sequence ID" value="PAB60922.1"/>
    <property type="molecule type" value="Genomic_DNA"/>
</dbReference>
<evidence type="ECO:0000313" key="3">
    <source>
        <dbReference type="Proteomes" id="UP000216024"/>
    </source>
</evidence>